<feature type="transmembrane region" description="Helical" evidence="7">
    <location>
        <begin position="307"/>
        <end position="328"/>
    </location>
</feature>
<dbReference type="PANTHER" id="PTHR23506:SF4">
    <property type="entry name" value="PORTABELLA"/>
    <property type="match status" value="1"/>
</dbReference>
<dbReference type="PANTHER" id="PTHR23506">
    <property type="entry name" value="GH10249P"/>
    <property type="match status" value="1"/>
</dbReference>
<dbReference type="EMBL" id="CAKOGL010000019">
    <property type="protein sequence ID" value="CAH2098539.1"/>
    <property type="molecule type" value="Genomic_DNA"/>
</dbReference>
<dbReference type="AlphaFoldDB" id="A0AAU9UFL9"/>
<feature type="compositionally biased region" description="Acidic residues" evidence="6">
    <location>
        <begin position="463"/>
        <end position="473"/>
    </location>
</feature>
<dbReference type="SUPFAM" id="SSF103473">
    <property type="entry name" value="MFS general substrate transporter"/>
    <property type="match status" value="1"/>
</dbReference>
<accession>A0AAU9UFL9</accession>
<evidence type="ECO:0000256" key="5">
    <source>
        <dbReference type="ARBA" id="ARBA00023136"/>
    </source>
</evidence>
<feature type="transmembrane region" description="Helical" evidence="7">
    <location>
        <begin position="427"/>
        <end position="447"/>
    </location>
</feature>
<keyword evidence="9" id="KW-1185">Reference proteome</keyword>
<comment type="caution">
    <text evidence="8">The sequence shown here is derived from an EMBL/GenBank/DDBJ whole genome shotgun (WGS) entry which is preliminary data.</text>
</comment>
<feature type="region of interest" description="Disordered" evidence="6">
    <location>
        <begin position="456"/>
        <end position="483"/>
    </location>
</feature>
<keyword evidence="5 7" id="KW-0472">Membrane</keyword>
<protein>
    <recommendedName>
        <fullName evidence="10">Major facilitator superfamily (MFS) profile domain-containing protein</fullName>
    </recommendedName>
</protein>
<evidence type="ECO:0000256" key="6">
    <source>
        <dbReference type="SAM" id="MobiDB-lite"/>
    </source>
</evidence>
<keyword evidence="2" id="KW-0813">Transport</keyword>
<keyword evidence="4 7" id="KW-1133">Transmembrane helix</keyword>
<feature type="transmembrane region" description="Helical" evidence="7">
    <location>
        <begin position="12"/>
        <end position="34"/>
    </location>
</feature>
<feature type="transmembrane region" description="Helical" evidence="7">
    <location>
        <begin position="112"/>
        <end position="131"/>
    </location>
</feature>
<sequence>MKEYSQSTGLVAFALVYLTFFLDNVLLTVLVPIIPDWVRGESLELWSQHGAPLAALLNSTVRRMARDDDDEAGQGVGTSQAVVGAVLGAKAATQLALAPAAAALTAARGPALALRLATALLATAALVFGWCGKGGLGGGALCAGAGRAAQGGGAALGGVAGLALVARALPPPRSHRALGALLGAVALGVLVGYPFGGTAYKLWSLAAPFQMIAVALLIDLALQYLLLNDEEYNTGTYETEGKDGAKVSGGRAQGAEGAMSGARVMWAEARHGATGACAGAVLLTTCVMAALEPCLPLWIMQKFHPERWALGCVFLPDSAGYLLAASSLGAPARRVGPERVAVAAVAAVGLAALAVPHAPSVGWVSVPQALLGAGLGAADAALVPAVLARRPRALPHRAALLQAASSAAYAIGPVAGGLVSWGAGFETALRALGVANLLYAVVLYRALAAHPLSEQWGASATPEDSDTEGEEMTPLEPAKFALH</sequence>
<organism evidence="8 9">
    <name type="scientific">Euphydryas editha</name>
    <name type="common">Edith's checkerspot</name>
    <dbReference type="NCBI Taxonomy" id="104508"/>
    <lineage>
        <taxon>Eukaryota</taxon>
        <taxon>Metazoa</taxon>
        <taxon>Ecdysozoa</taxon>
        <taxon>Arthropoda</taxon>
        <taxon>Hexapoda</taxon>
        <taxon>Insecta</taxon>
        <taxon>Pterygota</taxon>
        <taxon>Neoptera</taxon>
        <taxon>Endopterygota</taxon>
        <taxon>Lepidoptera</taxon>
        <taxon>Glossata</taxon>
        <taxon>Ditrysia</taxon>
        <taxon>Papilionoidea</taxon>
        <taxon>Nymphalidae</taxon>
        <taxon>Nymphalinae</taxon>
        <taxon>Euphydryas</taxon>
    </lineage>
</organism>
<evidence type="ECO:0000313" key="9">
    <source>
        <dbReference type="Proteomes" id="UP001153954"/>
    </source>
</evidence>
<gene>
    <name evidence="8" type="ORF">EEDITHA_LOCUS13643</name>
</gene>
<name>A0AAU9UFL9_EUPED</name>
<keyword evidence="3 7" id="KW-0812">Transmembrane</keyword>
<evidence type="ECO:0000256" key="1">
    <source>
        <dbReference type="ARBA" id="ARBA00004141"/>
    </source>
</evidence>
<dbReference type="InterPro" id="IPR011701">
    <property type="entry name" value="MFS"/>
</dbReference>
<feature type="transmembrane region" description="Helical" evidence="7">
    <location>
        <begin position="202"/>
        <end position="222"/>
    </location>
</feature>
<dbReference type="Gene3D" id="1.20.1250.20">
    <property type="entry name" value="MFS general substrate transporter like domains"/>
    <property type="match status" value="2"/>
</dbReference>
<feature type="transmembrane region" description="Helical" evidence="7">
    <location>
        <begin position="340"/>
        <end position="358"/>
    </location>
</feature>
<feature type="transmembrane region" description="Helical" evidence="7">
    <location>
        <begin position="177"/>
        <end position="196"/>
    </location>
</feature>
<comment type="subcellular location">
    <subcellularLocation>
        <location evidence="1">Membrane</location>
        <topology evidence="1">Multi-pass membrane protein</topology>
    </subcellularLocation>
</comment>
<dbReference type="InterPro" id="IPR050930">
    <property type="entry name" value="MFS_Vesicular_Transporter"/>
</dbReference>
<dbReference type="InterPro" id="IPR036259">
    <property type="entry name" value="MFS_trans_sf"/>
</dbReference>
<evidence type="ECO:0000256" key="7">
    <source>
        <dbReference type="SAM" id="Phobius"/>
    </source>
</evidence>
<dbReference type="Proteomes" id="UP001153954">
    <property type="component" value="Unassembled WGS sequence"/>
</dbReference>
<proteinExistence type="predicted"/>
<feature type="transmembrane region" description="Helical" evidence="7">
    <location>
        <begin position="370"/>
        <end position="388"/>
    </location>
</feature>
<reference evidence="8" key="1">
    <citation type="submission" date="2022-03" db="EMBL/GenBank/DDBJ databases">
        <authorList>
            <person name="Tunstrom K."/>
        </authorList>
    </citation>
    <scope>NUCLEOTIDE SEQUENCE</scope>
</reference>
<evidence type="ECO:0000313" key="8">
    <source>
        <dbReference type="EMBL" id="CAH2098539.1"/>
    </source>
</evidence>
<feature type="transmembrane region" description="Helical" evidence="7">
    <location>
        <begin position="400"/>
        <end position="421"/>
    </location>
</feature>
<evidence type="ECO:0000256" key="3">
    <source>
        <dbReference type="ARBA" id="ARBA00022692"/>
    </source>
</evidence>
<evidence type="ECO:0000256" key="4">
    <source>
        <dbReference type="ARBA" id="ARBA00022989"/>
    </source>
</evidence>
<dbReference type="GO" id="GO:0005335">
    <property type="term" value="F:serotonin:sodium:chloride symporter activity"/>
    <property type="evidence" value="ECO:0007669"/>
    <property type="project" value="TreeGrafter"/>
</dbReference>
<dbReference type="Pfam" id="PF07690">
    <property type="entry name" value="MFS_1"/>
    <property type="match status" value="1"/>
</dbReference>
<evidence type="ECO:0008006" key="10">
    <source>
        <dbReference type="Google" id="ProtNLM"/>
    </source>
</evidence>
<evidence type="ECO:0000256" key="2">
    <source>
        <dbReference type="ARBA" id="ARBA00022448"/>
    </source>
</evidence>
<dbReference type="GO" id="GO:0043195">
    <property type="term" value="C:terminal bouton"/>
    <property type="evidence" value="ECO:0007669"/>
    <property type="project" value="TreeGrafter"/>
</dbReference>
<dbReference type="GO" id="GO:0030672">
    <property type="term" value="C:synaptic vesicle membrane"/>
    <property type="evidence" value="ECO:0007669"/>
    <property type="project" value="TreeGrafter"/>
</dbReference>
<dbReference type="GO" id="GO:0015842">
    <property type="term" value="P:aminergic neurotransmitter loading into synaptic vesicle"/>
    <property type="evidence" value="ECO:0007669"/>
    <property type="project" value="TreeGrafter"/>
</dbReference>